<dbReference type="EMBL" id="CM001402">
    <property type="protein sequence ID" value="EHO40616.1"/>
    <property type="molecule type" value="Genomic_DNA"/>
</dbReference>
<evidence type="ECO:0000313" key="3">
    <source>
        <dbReference type="EMBL" id="EHO40616.1"/>
    </source>
</evidence>
<evidence type="ECO:0000313" key="5">
    <source>
        <dbReference type="Proteomes" id="UP000183868"/>
    </source>
</evidence>
<dbReference type="Proteomes" id="UP000004671">
    <property type="component" value="Chromosome"/>
</dbReference>
<dbReference type="Proteomes" id="UP000183868">
    <property type="component" value="Chromosome"/>
</dbReference>
<dbReference type="EMBL" id="CP018099">
    <property type="protein sequence ID" value="APF20930.1"/>
    <property type="molecule type" value="Genomic_DNA"/>
</dbReference>
<protein>
    <submittedName>
        <fullName evidence="3">Uncharacterized protein</fullName>
    </submittedName>
</protein>
<feature type="transmembrane region" description="Helical" evidence="1">
    <location>
        <begin position="32"/>
        <end position="54"/>
    </location>
</feature>
<sequence>MEEKKSILEYVPVLAFIASYFLLHLFDWMETTQFLLASIIGTLTYGLLVADLKMEHKGKKWNYRQLNFFIGLLTVFNLVLFFQSFLHWRRMVSNIARVSIMYVLLIIFIAILFRAIRVYSYHKTMLENKKK</sequence>
<gene>
    <name evidence="2" type="ORF">Cabys_4185</name>
    <name evidence="3" type="ORF">Calab_0982</name>
</gene>
<dbReference type="AlphaFoldDB" id="H1XVB0"/>
<keyword evidence="4" id="KW-1185">Reference proteome</keyword>
<accession>H1XVB0</accession>
<reference evidence="3 4" key="1">
    <citation type="submission" date="2011-09" db="EMBL/GenBank/DDBJ databases">
        <title>The permanent draft genome of Caldithrix abyssi DSM 13497.</title>
        <authorList>
            <consortium name="US DOE Joint Genome Institute (JGI-PGF)"/>
            <person name="Lucas S."/>
            <person name="Han J."/>
            <person name="Lapidus A."/>
            <person name="Bruce D."/>
            <person name="Goodwin L."/>
            <person name="Pitluck S."/>
            <person name="Peters L."/>
            <person name="Kyrpides N."/>
            <person name="Mavromatis K."/>
            <person name="Ivanova N."/>
            <person name="Mikhailova N."/>
            <person name="Chertkov O."/>
            <person name="Detter J.C."/>
            <person name="Tapia R."/>
            <person name="Han C."/>
            <person name="Land M."/>
            <person name="Hauser L."/>
            <person name="Markowitz V."/>
            <person name="Cheng J.-F."/>
            <person name="Hugenholtz P."/>
            <person name="Woyke T."/>
            <person name="Wu D."/>
            <person name="Spring S."/>
            <person name="Brambilla E."/>
            <person name="Klenk H.-P."/>
            <person name="Eisen J.A."/>
        </authorList>
    </citation>
    <scope>NUCLEOTIDE SEQUENCE [LARGE SCALE GENOMIC DNA]</scope>
    <source>
        <strain evidence="3 4">DSM 13497</strain>
    </source>
</reference>
<evidence type="ECO:0000256" key="1">
    <source>
        <dbReference type="SAM" id="Phobius"/>
    </source>
</evidence>
<keyword evidence="1" id="KW-0472">Membrane</keyword>
<evidence type="ECO:0000313" key="4">
    <source>
        <dbReference type="Proteomes" id="UP000004671"/>
    </source>
</evidence>
<dbReference type="KEGG" id="caby:Cabys_4185"/>
<reference evidence="2 5" key="2">
    <citation type="submission" date="2016-11" db="EMBL/GenBank/DDBJ databases">
        <title>Genomic analysis of Caldithrix abyssi and proposal of a novel bacterial phylum Caldithrichaeota.</title>
        <authorList>
            <person name="Kublanov I."/>
            <person name="Sigalova O."/>
            <person name="Gavrilov S."/>
            <person name="Lebedinsky A."/>
            <person name="Ivanova N."/>
            <person name="Daum C."/>
            <person name="Reddy T."/>
            <person name="Klenk H.P."/>
            <person name="Goker M."/>
            <person name="Reva O."/>
            <person name="Miroshnichenko M."/>
            <person name="Kyprides N."/>
            <person name="Woyke T."/>
            <person name="Gelfand M."/>
        </authorList>
    </citation>
    <scope>NUCLEOTIDE SEQUENCE [LARGE SCALE GENOMIC DNA]</scope>
    <source>
        <strain evidence="2 5">LF13</strain>
    </source>
</reference>
<feature type="transmembrane region" description="Helical" evidence="1">
    <location>
        <begin position="7"/>
        <end position="26"/>
    </location>
</feature>
<keyword evidence="1" id="KW-1133">Transmembrane helix</keyword>
<dbReference type="HOGENOM" id="CLU_1923689_0_0_0"/>
<name>H1XVB0_CALAY</name>
<feature type="transmembrane region" description="Helical" evidence="1">
    <location>
        <begin position="66"/>
        <end position="88"/>
    </location>
</feature>
<dbReference type="RefSeq" id="WP_006927642.1">
    <property type="nucleotide sequence ID" value="NZ_CM001402.1"/>
</dbReference>
<evidence type="ECO:0000313" key="2">
    <source>
        <dbReference type="EMBL" id="APF20930.1"/>
    </source>
</evidence>
<keyword evidence="1" id="KW-0812">Transmembrane</keyword>
<organism evidence="3 4">
    <name type="scientific">Caldithrix abyssi DSM 13497</name>
    <dbReference type="NCBI Taxonomy" id="880073"/>
    <lineage>
        <taxon>Bacteria</taxon>
        <taxon>Pseudomonadati</taxon>
        <taxon>Calditrichota</taxon>
        <taxon>Calditrichia</taxon>
        <taxon>Calditrichales</taxon>
        <taxon>Calditrichaceae</taxon>
        <taxon>Caldithrix</taxon>
    </lineage>
</organism>
<dbReference type="STRING" id="880073.Cabys_4185"/>
<dbReference type="InParanoid" id="H1XVB0"/>
<feature type="transmembrane region" description="Helical" evidence="1">
    <location>
        <begin position="100"/>
        <end position="121"/>
    </location>
</feature>
<dbReference type="PaxDb" id="880073-Calab_0982"/>
<proteinExistence type="predicted"/>